<accession>A0A7Y9KJS8</accession>
<feature type="domain" description="HTH arsR-type" evidence="2">
    <location>
        <begin position="31"/>
        <end position="116"/>
    </location>
</feature>
<feature type="region of interest" description="Disordered" evidence="1">
    <location>
        <begin position="1"/>
        <end position="31"/>
    </location>
</feature>
<dbReference type="Pfam" id="PF12840">
    <property type="entry name" value="HTH_20"/>
    <property type="match status" value="1"/>
</dbReference>
<evidence type="ECO:0000313" key="4">
    <source>
        <dbReference type="Proteomes" id="UP000576969"/>
    </source>
</evidence>
<protein>
    <submittedName>
        <fullName evidence="3">DNA-binding transcriptional ArsR family regulator</fullName>
    </submittedName>
</protein>
<dbReference type="GO" id="GO:0003677">
    <property type="term" value="F:DNA binding"/>
    <property type="evidence" value="ECO:0007669"/>
    <property type="project" value="UniProtKB-KW"/>
</dbReference>
<reference evidence="3 4" key="1">
    <citation type="submission" date="2020-07" db="EMBL/GenBank/DDBJ databases">
        <title>Sequencing the genomes of 1000 actinobacteria strains.</title>
        <authorList>
            <person name="Klenk H.-P."/>
        </authorList>
    </citation>
    <scope>NUCLEOTIDE SEQUENCE [LARGE SCALE GENOMIC DNA]</scope>
    <source>
        <strain evidence="3 4">DSM 24662</strain>
    </source>
</reference>
<dbReference type="InterPro" id="IPR036388">
    <property type="entry name" value="WH-like_DNA-bd_sf"/>
</dbReference>
<keyword evidence="4" id="KW-1185">Reference proteome</keyword>
<name>A0A7Y9KJS8_9MICO</name>
<dbReference type="SMART" id="SM00418">
    <property type="entry name" value="HTH_ARSR"/>
    <property type="match status" value="1"/>
</dbReference>
<dbReference type="AlphaFoldDB" id="A0A7Y9KJS8"/>
<proteinExistence type="predicted"/>
<evidence type="ECO:0000259" key="2">
    <source>
        <dbReference type="SMART" id="SM00418"/>
    </source>
</evidence>
<evidence type="ECO:0000313" key="3">
    <source>
        <dbReference type="EMBL" id="NYE18084.1"/>
    </source>
</evidence>
<dbReference type="EMBL" id="JACCBV010000001">
    <property type="protein sequence ID" value="NYE18084.1"/>
    <property type="molecule type" value="Genomic_DNA"/>
</dbReference>
<dbReference type="InterPro" id="IPR011991">
    <property type="entry name" value="ArsR-like_HTH"/>
</dbReference>
<dbReference type="Proteomes" id="UP000576969">
    <property type="component" value="Unassembled WGS sequence"/>
</dbReference>
<dbReference type="GO" id="GO:0003700">
    <property type="term" value="F:DNA-binding transcription factor activity"/>
    <property type="evidence" value="ECO:0007669"/>
    <property type="project" value="InterPro"/>
</dbReference>
<dbReference type="SUPFAM" id="SSF46785">
    <property type="entry name" value="Winged helix' DNA-binding domain"/>
    <property type="match status" value="1"/>
</dbReference>
<gene>
    <name evidence="3" type="ORF">BJ991_000112</name>
</gene>
<dbReference type="RefSeq" id="WP_179486520.1">
    <property type="nucleotide sequence ID" value="NZ_JACCBV010000001.1"/>
</dbReference>
<dbReference type="Gene3D" id="1.10.10.10">
    <property type="entry name" value="Winged helix-like DNA-binding domain superfamily/Winged helix DNA-binding domain"/>
    <property type="match status" value="1"/>
</dbReference>
<evidence type="ECO:0000256" key="1">
    <source>
        <dbReference type="SAM" id="MobiDB-lite"/>
    </source>
</evidence>
<dbReference type="InterPro" id="IPR001845">
    <property type="entry name" value="HTH_ArsR_DNA-bd_dom"/>
</dbReference>
<organism evidence="3 4">
    <name type="scientific">Microbacterium immunditiarum</name>
    <dbReference type="NCBI Taxonomy" id="337480"/>
    <lineage>
        <taxon>Bacteria</taxon>
        <taxon>Bacillati</taxon>
        <taxon>Actinomycetota</taxon>
        <taxon>Actinomycetes</taxon>
        <taxon>Micrococcales</taxon>
        <taxon>Microbacteriaceae</taxon>
        <taxon>Microbacterium</taxon>
    </lineage>
</organism>
<dbReference type="CDD" id="cd00090">
    <property type="entry name" value="HTH_ARSR"/>
    <property type="match status" value="1"/>
</dbReference>
<keyword evidence="3" id="KW-0238">DNA-binding</keyword>
<dbReference type="InterPro" id="IPR036390">
    <property type="entry name" value="WH_DNA-bd_sf"/>
</dbReference>
<comment type="caution">
    <text evidence="3">The sequence shown here is derived from an EMBL/GenBank/DDBJ whole genome shotgun (WGS) entry which is preliminary data.</text>
</comment>
<sequence>MANLLADRTKGRQDSDMPRIVRPARSETGEDPIKALGNMVRAGIIGYLRENGPATRSEIARGIDLLPNTVSNALVALTASELLTPDPPPELARRGEHIRYRVNDEAVSEMYLQLGQAIGEV</sequence>
<feature type="compositionally biased region" description="Basic and acidic residues" evidence="1">
    <location>
        <begin position="7"/>
        <end position="31"/>
    </location>
</feature>